<keyword evidence="2" id="KW-0677">Repeat</keyword>
<feature type="repeat" description="PPR" evidence="4">
    <location>
        <begin position="265"/>
        <end position="299"/>
    </location>
</feature>
<keyword evidence="3" id="KW-0809">Transit peptide</keyword>
<dbReference type="InterPro" id="IPR002885">
    <property type="entry name" value="PPR_rpt"/>
</dbReference>
<dbReference type="InterPro" id="IPR011990">
    <property type="entry name" value="TPR-like_helical_dom_sf"/>
</dbReference>
<evidence type="ECO:0000313" key="5">
    <source>
        <dbReference type="EMBL" id="KAG2595624.1"/>
    </source>
</evidence>
<comment type="caution">
    <text evidence="5">The sequence shown here is derived from an EMBL/GenBank/DDBJ whole genome shotgun (WGS) entry which is preliminary data.</text>
</comment>
<feature type="repeat" description="PPR" evidence="4">
    <location>
        <begin position="472"/>
        <end position="506"/>
    </location>
</feature>
<feature type="repeat" description="PPR" evidence="4">
    <location>
        <begin position="335"/>
        <end position="369"/>
    </location>
</feature>
<feature type="repeat" description="PPR" evidence="4">
    <location>
        <begin position="300"/>
        <end position="334"/>
    </location>
</feature>
<dbReference type="EMBL" id="CM029045">
    <property type="protein sequence ID" value="KAG2595624.1"/>
    <property type="molecule type" value="Genomic_DNA"/>
</dbReference>
<gene>
    <name evidence="5" type="ORF">PVAP13_5KG087200</name>
</gene>
<dbReference type="Gene3D" id="1.25.40.10">
    <property type="entry name" value="Tetratricopeptide repeat domain"/>
    <property type="match status" value="4"/>
</dbReference>
<dbReference type="PANTHER" id="PTHR47447:SF23">
    <property type="entry name" value="PENTACOTRIPEPTIDE-REPEAT REGION OF PRORP DOMAIN-CONTAINING PROTEIN"/>
    <property type="match status" value="1"/>
</dbReference>
<dbReference type="PROSITE" id="PS51375">
    <property type="entry name" value="PPR"/>
    <property type="match status" value="6"/>
</dbReference>
<accession>A0A8T0SDV2</accession>
<protein>
    <recommendedName>
        <fullName evidence="7">Pentatricopeptide repeat-containing protein</fullName>
    </recommendedName>
</protein>
<organism evidence="5 6">
    <name type="scientific">Panicum virgatum</name>
    <name type="common">Blackwell switchgrass</name>
    <dbReference type="NCBI Taxonomy" id="38727"/>
    <lineage>
        <taxon>Eukaryota</taxon>
        <taxon>Viridiplantae</taxon>
        <taxon>Streptophyta</taxon>
        <taxon>Embryophyta</taxon>
        <taxon>Tracheophyta</taxon>
        <taxon>Spermatophyta</taxon>
        <taxon>Magnoliopsida</taxon>
        <taxon>Liliopsida</taxon>
        <taxon>Poales</taxon>
        <taxon>Poaceae</taxon>
        <taxon>PACMAD clade</taxon>
        <taxon>Panicoideae</taxon>
        <taxon>Panicodae</taxon>
        <taxon>Paniceae</taxon>
        <taxon>Panicinae</taxon>
        <taxon>Panicum</taxon>
        <taxon>Panicum sect. Hiantes</taxon>
    </lineage>
</organism>
<dbReference type="PANTHER" id="PTHR47447">
    <property type="entry name" value="OS03G0856100 PROTEIN"/>
    <property type="match status" value="1"/>
</dbReference>
<dbReference type="Pfam" id="PF01535">
    <property type="entry name" value="PPR"/>
    <property type="match status" value="3"/>
</dbReference>
<keyword evidence="6" id="KW-1185">Reference proteome</keyword>
<evidence type="ECO:0000256" key="1">
    <source>
        <dbReference type="ARBA" id="ARBA00007626"/>
    </source>
</evidence>
<proteinExistence type="inferred from homology"/>
<evidence type="ECO:0000313" key="6">
    <source>
        <dbReference type="Proteomes" id="UP000823388"/>
    </source>
</evidence>
<dbReference type="OrthoDB" id="185373at2759"/>
<evidence type="ECO:0000256" key="2">
    <source>
        <dbReference type="ARBA" id="ARBA00022737"/>
    </source>
</evidence>
<evidence type="ECO:0000256" key="3">
    <source>
        <dbReference type="ARBA" id="ARBA00022946"/>
    </source>
</evidence>
<sequence length="551" mass="62823">MIPPRRLESSILAAAAAACRLSKPIARTREPRAVLGRLGVLGSCPPAVRHNASEGPPPVGLPPCFRQGVLPRGNVLGLLRFCHASASECSDEVHASEILSILKSFGGSDNTDLGGALHQFTEKMDEDVVLKVLQKQRSNWQVVLAFFKWAAGLPGYAHGSRAYIEMLDILGRMKKVRLMRQLFEEIPKERQGVVVTNRMFAVLLNRYAGAHKVQEAIEVFYLRKDYGFELDLVGFQILLMSLCRYKHVVEAEALFREKRDEFPHVIKSWNIILNGWCVKGSFRDAQRIWNDIIESKVERDLFTYGTFIKVLTKDGRISSAVKLFNRMWEKGINPDVAICNCIIDQLCFKKRIPEALEIFGEMNDRRCLADVATYNTLIKYLCKINRMEKVYELLDEMEAKGCPPNTRTYSYILKTTEKPKDVIALMQRMEQSGCKLDSDTYNLILNLYINWKYEKGVQQVWDEMERSGSGPDQRSFTIMVHGLHSQGKLDEALQYYTTMKSRGMIPEPRTKILVKAIYMKKDGAATEDRSANMTGKDLKLDPRSRLFHVHI</sequence>
<feature type="repeat" description="PPR" evidence="4">
    <location>
        <begin position="370"/>
        <end position="404"/>
    </location>
</feature>
<comment type="similarity">
    <text evidence="1">Belongs to the PPR family. P subfamily.</text>
</comment>
<reference evidence="5" key="1">
    <citation type="submission" date="2020-05" db="EMBL/GenBank/DDBJ databases">
        <title>WGS assembly of Panicum virgatum.</title>
        <authorList>
            <person name="Lovell J.T."/>
            <person name="Jenkins J."/>
            <person name="Shu S."/>
            <person name="Juenger T.E."/>
            <person name="Schmutz J."/>
        </authorList>
    </citation>
    <scope>NUCLEOTIDE SEQUENCE</scope>
    <source>
        <strain evidence="5">AP13</strain>
    </source>
</reference>
<dbReference type="PROSITE" id="PS51257">
    <property type="entry name" value="PROKAR_LIPOPROTEIN"/>
    <property type="match status" value="1"/>
</dbReference>
<dbReference type="NCBIfam" id="TIGR00756">
    <property type="entry name" value="PPR"/>
    <property type="match status" value="4"/>
</dbReference>
<dbReference type="Proteomes" id="UP000823388">
    <property type="component" value="Chromosome 5K"/>
</dbReference>
<dbReference type="AlphaFoldDB" id="A0A8T0SDV2"/>
<evidence type="ECO:0000256" key="4">
    <source>
        <dbReference type="PROSITE-ProRule" id="PRU00708"/>
    </source>
</evidence>
<name>A0A8T0SDV2_PANVG</name>
<evidence type="ECO:0008006" key="7">
    <source>
        <dbReference type="Google" id="ProtNLM"/>
    </source>
</evidence>
<feature type="repeat" description="PPR" evidence="4">
    <location>
        <begin position="437"/>
        <end position="471"/>
    </location>
</feature>
<dbReference type="Pfam" id="PF13041">
    <property type="entry name" value="PPR_2"/>
    <property type="match status" value="2"/>
</dbReference>